<evidence type="ECO:0000313" key="2">
    <source>
        <dbReference type="EMBL" id="APR03759.1"/>
    </source>
</evidence>
<proteinExistence type="predicted"/>
<dbReference type="OrthoDB" id="1493705at2"/>
<dbReference type="RefSeq" id="WP_075147334.1">
    <property type="nucleotide sequence ID" value="NZ_CP018839.1"/>
</dbReference>
<evidence type="ECO:0000259" key="1">
    <source>
        <dbReference type="Pfam" id="PF20385"/>
    </source>
</evidence>
<gene>
    <name evidence="2" type="ORF">Tchl_0895</name>
</gene>
<dbReference type="AlphaFoldDB" id="A0A1H5U6N4"/>
<accession>A0A1H5U6N4</accession>
<protein>
    <recommendedName>
        <fullName evidence="1">DUF6680 domain-containing protein</fullName>
    </recommendedName>
</protein>
<dbReference type="Proteomes" id="UP000185739">
    <property type="component" value="Chromosome"/>
</dbReference>
<evidence type="ECO:0000313" key="3">
    <source>
        <dbReference type="Proteomes" id="UP000185739"/>
    </source>
</evidence>
<keyword evidence="3" id="KW-1185">Reference proteome</keyword>
<dbReference type="InterPro" id="IPR046502">
    <property type="entry name" value="DUF6680"/>
</dbReference>
<feature type="domain" description="DUF6680" evidence="1">
    <location>
        <begin position="1"/>
        <end position="169"/>
    </location>
</feature>
<dbReference type="Pfam" id="PF20385">
    <property type="entry name" value="DUF6680"/>
    <property type="match status" value="1"/>
</dbReference>
<organism evidence="2 3">
    <name type="scientific">Thauera chlorobenzoica</name>
    <dbReference type="NCBI Taxonomy" id="96773"/>
    <lineage>
        <taxon>Bacteria</taxon>
        <taxon>Pseudomonadati</taxon>
        <taxon>Pseudomonadota</taxon>
        <taxon>Betaproteobacteria</taxon>
        <taxon>Rhodocyclales</taxon>
        <taxon>Zoogloeaceae</taxon>
        <taxon>Thauera</taxon>
    </lineage>
</organism>
<dbReference type="STRING" id="96773.Tchl_0895"/>
<sequence>MEIKDWLFVLSTLVAPLFAVQATRFLDRKRQDRQDQLSIFKTLMATRAANLDPRHVEALNMIDVVFHADSKPQVEIRRHWKHYLDHLSDKSYPKELWGSRRVELLVELLYAMATHLGLDFDKTHIKNQCYYPEGYGTVESEQEVIRHALREILTGQHPLPVWVANLTHADKK</sequence>
<dbReference type="KEGG" id="tcl:Tchl_0895"/>
<dbReference type="EMBL" id="CP018839">
    <property type="protein sequence ID" value="APR03759.1"/>
    <property type="molecule type" value="Genomic_DNA"/>
</dbReference>
<reference evidence="2 3" key="1">
    <citation type="submission" date="2016-12" db="EMBL/GenBank/DDBJ databases">
        <title>Complete genome sequence of Thauera chlorobenzoica, a Betaproteobacterium degrading haloaromatics anaerobically to CO2 and halides.</title>
        <authorList>
            <person name="Goris T."/>
            <person name="Mergelsberg M."/>
            <person name="Boll M."/>
        </authorList>
    </citation>
    <scope>NUCLEOTIDE SEQUENCE [LARGE SCALE GENOMIC DNA]</scope>
    <source>
        <strain evidence="2 3">3CB1</strain>
    </source>
</reference>
<name>A0A1H5U6N4_9RHOO</name>